<protein>
    <submittedName>
        <fullName evidence="2">Uncharacterized protein</fullName>
    </submittedName>
</protein>
<keyword evidence="1" id="KW-0812">Transmembrane</keyword>
<evidence type="ECO:0000313" key="2">
    <source>
        <dbReference type="EMBL" id="CAE7759978.1"/>
    </source>
</evidence>
<keyword evidence="1" id="KW-1133">Transmembrane helix</keyword>
<dbReference type="EMBL" id="CAJNIZ010046950">
    <property type="protein sequence ID" value="CAE7759978.1"/>
    <property type="molecule type" value="Genomic_DNA"/>
</dbReference>
<reference evidence="2" key="1">
    <citation type="submission" date="2021-02" db="EMBL/GenBank/DDBJ databases">
        <authorList>
            <person name="Dougan E. K."/>
            <person name="Rhodes N."/>
            <person name="Thang M."/>
            <person name="Chan C."/>
        </authorList>
    </citation>
    <scope>NUCLEOTIDE SEQUENCE</scope>
</reference>
<dbReference type="OrthoDB" id="414745at2759"/>
<gene>
    <name evidence="2" type="ORF">SPIL2461_LOCUS22156</name>
</gene>
<accession>A0A812XTS6</accession>
<evidence type="ECO:0000313" key="3">
    <source>
        <dbReference type="Proteomes" id="UP000649617"/>
    </source>
</evidence>
<comment type="caution">
    <text evidence="2">The sequence shown here is derived from an EMBL/GenBank/DDBJ whole genome shotgun (WGS) entry which is preliminary data.</text>
</comment>
<dbReference type="Proteomes" id="UP000649617">
    <property type="component" value="Unassembled WGS sequence"/>
</dbReference>
<feature type="transmembrane region" description="Helical" evidence="1">
    <location>
        <begin position="21"/>
        <end position="46"/>
    </location>
</feature>
<name>A0A812XTS6_SYMPI</name>
<organism evidence="2 3">
    <name type="scientific">Symbiodinium pilosum</name>
    <name type="common">Dinoflagellate</name>
    <dbReference type="NCBI Taxonomy" id="2952"/>
    <lineage>
        <taxon>Eukaryota</taxon>
        <taxon>Sar</taxon>
        <taxon>Alveolata</taxon>
        <taxon>Dinophyceae</taxon>
        <taxon>Suessiales</taxon>
        <taxon>Symbiodiniaceae</taxon>
        <taxon>Symbiodinium</taxon>
    </lineage>
</organism>
<sequence length="242" mass="26931">MTGILSVTKSVLGDNPAMLKFAAWFIVWMMSSIICLPASIPSFFSFRMKLQSHKLMLDQIASFDVRAAECTLPADREAIEEQVKELFCNNEILAENHPADLVDYGEVRLQRFAQPDMGYGDPLDRFNEYIRGTLGALVMDEIGDELYVSWQTCLAAFLPMIFYSSVNILGCDNGPCSESARLEGYSSVGQYMAVQTVGWTLCILIAFPLTYPTLLRMIKFVLSYGDGALPMSAAFLCCPLAY</sequence>
<evidence type="ECO:0000256" key="1">
    <source>
        <dbReference type="SAM" id="Phobius"/>
    </source>
</evidence>
<keyword evidence="3" id="KW-1185">Reference proteome</keyword>
<feature type="transmembrane region" description="Helical" evidence="1">
    <location>
        <begin position="147"/>
        <end position="170"/>
    </location>
</feature>
<proteinExistence type="predicted"/>
<dbReference type="AlphaFoldDB" id="A0A812XTS6"/>
<feature type="transmembrane region" description="Helical" evidence="1">
    <location>
        <begin position="190"/>
        <end position="211"/>
    </location>
</feature>
<feature type="non-terminal residue" evidence="2">
    <location>
        <position position="1"/>
    </location>
</feature>
<keyword evidence="1" id="KW-0472">Membrane</keyword>